<dbReference type="InterPro" id="IPR027417">
    <property type="entry name" value="P-loop_NTPase"/>
</dbReference>
<protein>
    <recommendedName>
        <fullName evidence="3">G domain-containing protein</fullName>
    </recommendedName>
</protein>
<dbReference type="SUPFAM" id="SSF52540">
    <property type="entry name" value="P-loop containing nucleoside triphosphate hydrolases"/>
    <property type="match status" value="1"/>
</dbReference>
<evidence type="ECO:0000313" key="1">
    <source>
        <dbReference type="EMBL" id="CAJ1077765.1"/>
    </source>
</evidence>
<accession>A0AAV1GVE3</accession>
<dbReference type="Proteomes" id="UP001178508">
    <property type="component" value="Chromosome 17"/>
</dbReference>
<dbReference type="CDD" id="cd00882">
    <property type="entry name" value="Ras_like_GTPase"/>
    <property type="match status" value="1"/>
</dbReference>
<dbReference type="AlphaFoldDB" id="A0AAV1GVE3"/>
<dbReference type="PANTHER" id="PTHR14241:SF1">
    <property type="entry name" value="INTERFERON-INDUCED PROTEIN 44-RELATED"/>
    <property type="match status" value="1"/>
</dbReference>
<sequence>MGGEESKPVPEPMFSEPWRKLNWMDRQGILDYVKNYNPRTPEQVIRILLYGPVASGKSSFINSVNSLLRERPYINSLANHNSSNSFTRVYKTYRIHKGTSGAYYPFVFNDIMGLQNSGGVHPDDVKLALKGHVMENYEFNPESMLTEENQFYKQYPSEDDKVTVLVCVVDAHNMSIILDETLRMLRDIRKEASRLGIPQVAILTHIDEVCPEVKKDLKDVYKSILLKKKMEEFSAKVGIPMNCIFPVKNYHDEIDTNNDLDVLLLSALKNIIHFGEDYLNP</sequence>
<evidence type="ECO:0008006" key="3">
    <source>
        <dbReference type="Google" id="ProtNLM"/>
    </source>
</evidence>
<keyword evidence="2" id="KW-1185">Reference proteome</keyword>
<reference evidence="1" key="1">
    <citation type="submission" date="2023-08" db="EMBL/GenBank/DDBJ databases">
        <authorList>
            <person name="Alioto T."/>
            <person name="Alioto T."/>
            <person name="Gomez Garrido J."/>
        </authorList>
    </citation>
    <scope>NUCLEOTIDE SEQUENCE</scope>
</reference>
<dbReference type="PANTHER" id="PTHR14241">
    <property type="entry name" value="INTERFERON-INDUCED PROTEIN 44"/>
    <property type="match status" value="1"/>
</dbReference>
<gene>
    <name evidence="1" type="ORF">XNOV1_A043499</name>
</gene>
<organism evidence="1 2">
    <name type="scientific">Xyrichtys novacula</name>
    <name type="common">Pearly razorfish</name>
    <name type="synonym">Hemipteronotus novacula</name>
    <dbReference type="NCBI Taxonomy" id="13765"/>
    <lineage>
        <taxon>Eukaryota</taxon>
        <taxon>Metazoa</taxon>
        <taxon>Chordata</taxon>
        <taxon>Craniata</taxon>
        <taxon>Vertebrata</taxon>
        <taxon>Euteleostomi</taxon>
        <taxon>Actinopterygii</taxon>
        <taxon>Neopterygii</taxon>
        <taxon>Teleostei</taxon>
        <taxon>Neoteleostei</taxon>
        <taxon>Acanthomorphata</taxon>
        <taxon>Eupercaria</taxon>
        <taxon>Labriformes</taxon>
        <taxon>Labridae</taxon>
        <taxon>Xyrichtys</taxon>
    </lineage>
</organism>
<name>A0AAV1GVE3_XYRNO</name>
<proteinExistence type="predicted"/>
<dbReference type="Gene3D" id="3.40.50.300">
    <property type="entry name" value="P-loop containing nucleotide triphosphate hydrolases"/>
    <property type="match status" value="1"/>
</dbReference>
<dbReference type="EMBL" id="OY660880">
    <property type="protein sequence ID" value="CAJ1077765.1"/>
    <property type="molecule type" value="Genomic_DNA"/>
</dbReference>
<evidence type="ECO:0000313" key="2">
    <source>
        <dbReference type="Proteomes" id="UP001178508"/>
    </source>
</evidence>
<dbReference type="GO" id="GO:0006955">
    <property type="term" value="P:immune response"/>
    <property type="evidence" value="ECO:0007669"/>
    <property type="project" value="TreeGrafter"/>
</dbReference>